<dbReference type="AlphaFoldDB" id="A0AAD5STI2"/>
<evidence type="ECO:0000256" key="6">
    <source>
        <dbReference type="ARBA" id="ARBA00022927"/>
    </source>
</evidence>
<evidence type="ECO:0000256" key="5">
    <source>
        <dbReference type="ARBA" id="ARBA00022856"/>
    </source>
</evidence>
<dbReference type="NCBIfam" id="TIGR00728">
    <property type="entry name" value="OPT_sfam"/>
    <property type="match status" value="1"/>
</dbReference>
<dbReference type="GO" id="GO:0035673">
    <property type="term" value="F:oligopeptide transmembrane transporter activity"/>
    <property type="evidence" value="ECO:0007669"/>
    <property type="project" value="InterPro"/>
</dbReference>
<feature type="transmembrane region" description="Helical" evidence="10">
    <location>
        <begin position="147"/>
        <end position="167"/>
    </location>
</feature>
<dbReference type="GO" id="GO:0016020">
    <property type="term" value="C:membrane"/>
    <property type="evidence" value="ECO:0007669"/>
    <property type="project" value="UniProtKB-SubCell"/>
</dbReference>
<feature type="transmembrane region" description="Helical" evidence="10">
    <location>
        <begin position="477"/>
        <end position="500"/>
    </location>
</feature>
<evidence type="ECO:0000256" key="8">
    <source>
        <dbReference type="ARBA" id="ARBA00023136"/>
    </source>
</evidence>
<proteinExistence type="inferred from homology"/>
<keyword evidence="8 10" id="KW-0472">Membrane</keyword>
<evidence type="ECO:0000256" key="10">
    <source>
        <dbReference type="SAM" id="Phobius"/>
    </source>
</evidence>
<dbReference type="EMBL" id="JADGJH010002296">
    <property type="protein sequence ID" value="KAJ3100240.1"/>
    <property type="molecule type" value="Genomic_DNA"/>
</dbReference>
<feature type="transmembrane region" description="Helical" evidence="10">
    <location>
        <begin position="210"/>
        <end position="230"/>
    </location>
</feature>
<feature type="transmembrane region" description="Helical" evidence="10">
    <location>
        <begin position="173"/>
        <end position="198"/>
    </location>
</feature>
<evidence type="ECO:0000256" key="7">
    <source>
        <dbReference type="ARBA" id="ARBA00022989"/>
    </source>
</evidence>
<comment type="similarity">
    <text evidence="2">Belongs to the oligopeptide OPT transporter family.</text>
</comment>
<feature type="transmembrane region" description="Helical" evidence="10">
    <location>
        <begin position="534"/>
        <end position="553"/>
    </location>
</feature>
<feature type="transmembrane region" description="Helical" evidence="10">
    <location>
        <begin position="388"/>
        <end position="407"/>
    </location>
</feature>
<dbReference type="Pfam" id="PF03169">
    <property type="entry name" value="OPT"/>
    <property type="match status" value="1"/>
</dbReference>
<gene>
    <name evidence="11" type="ORF">HK100_004740</name>
</gene>
<protein>
    <submittedName>
        <fullName evidence="11">Uncharacterized protein</fullName>
    </submittedName>
</protein>
<feature type="transmembrane region" description="Helical" evidence="10">
    <location>
        <begin position="642"/>
        <end position="662"/>
    </location>
</feature>
<feature type="transmembrane region" description="Helical" evidence="10">
    <location>
        <begin position="804"/>
        <end position="825"/>
    </location>
</feature>
<evidence type="ECO:0000256" key="1">
    <source>
        <dbReference type="ARBA" id="ARBA00004141"/>
    </source>
</evidence>
<evidence type="ECO:0000313" key="12">
    <source>
        <dbReference type="Proteomes" id="UP001211907"/>
    </source>
</evidence>
<dbReference type="PANTHER" id="PTHR22601">
    <property type="entry name" value="ISP4 LIKE PROTEIN"/>
    <property type="match status" value="1"/>
</dbReference>
<feature type="region of interest" description="Disordered" evidence="9">
    <location>
        <begin position="1"/>
        <end position="50"/>
    </location>
</feature>
<keyword evidence="4 10" id="KW-0812">Transmembrane</keyword>
<keyword evidence="5" id="KW-0571">Peptide transport</keyword>
<keyword evidence="7 10" id="KW-1133">Transmembrane helix</keyword>
<reference evidence="11" key="1">
    <citation type="submission" date="2020-05" db="EMBL/GenBank/DDBJ databases">
        <title>Phylogenomic resolution of chytrid fungi.</title>
        <authorList>
            <person name="Stajich J.E."/>
            <person name="Amses K."/>
            <person name="Simmons R."/>
            <person name="Seto K."/>
            <person name="Myers J."/>
            <person name="Bonds A."/>
            <person name="Quandt C.A."/>
            <person name="Barry K."/>
            <person name="Liu P."/>
            <person name="Grigoriev I."/>
            <person name="Longcore J.E."/>
            <person name="James T.Y."/>
        </authorList>
    </citation>
    <scope>NUCLEOTIDE SEQUENCE</scope>
    <source>
        <strain evidence="11">JEL0513</strain>
    </source>
</reference>
<name>A0AAD5STI2_9FUNG</name>
<evidence type="ECO:0000256" key="3">
    <source>
        <dbReference type="ARBA" id="ARBA00022448"/>
    </source>
</evidence>
<dbReference type="InterPro" id="IPR004648">
    <property type="entry name" value="Oligpept_transpt"/>
</dbReference>
<feature type="transmembrane region" description="Helical" evidence="10">
    <location>
        <begin position="311"/>
        <end position="338"/>
    </location>
</feature>
<feature type="transmembrane region" description="Helical" evidence="10">
    <location>
        <begin position="596"/>
        <end position="621"/>
    </location>
</feature>
<feature type="transmembrane region" description="Helical" evidence="10">
    <location>
        <begin position="242"/>
        <end position="261"/>
    </location>
</feature>
<comment type="caution">
    <text evidence="11">The sequence shown here is derived from an EMBL/GenBank/DDBJ whole genome shotgun (WGS) entry which is preliminary data.</text>
</comment>
<sequence>MSQPRQHFAQQGTTRGTSHNGQSSSSSGRTQIISHSSSNRDDVMPFSQQQARAYNDHNPADINFSDSVDEAIEIPEADRRNTDFRFHRERSSRSDLIELKDTIQAGGEEEHGGEEDDEDYLDEIYQIIDAIVPRSDDSSLPALTFRVWFIGLVFGSLLCAANTVFTFRTNQIVLPAFLVVLLAYPIGILMATALPKGILNPAPFNFKEHALIYVIVNAMSTTPYALSNIIVQKYQLYQDGLTIFACIVFAVVTQCFGYGFAGLSRRFLVRPPSMLWPANFAIISMLNSLHINDDISGGRYPMSRFKFFWLALSAMFFFTFIPQYAAPMTGALSVICWFINNKPLSSTKKILLALGSSSPGAGMGFLSFSLDWSLYNTFNPITTPLWAIFNQFLGLYLMLWVVVPICWSINVYDGDQLVGQTSPYGFALNTPFIYDKNGSQITTSQFIYRSNTSDGTSQLLLNETFYNSVQPLYITTYFATTYISSFVAFASAVVHVIIWYGGDIWQRFRMAMKDLDSTDIHAQLMNVYPEVPDWWYYLILLITAAAGMVVCQVGGFELPWWGVIIAIIFALVSMIPIGIIQAISGQQIGLNVMSEFIIGLILPGQIASVMAFKTFSYMAMAQGLQFVQDLKLGHYIKIAPKAMFISQLVSTVLGAVISTVLACNLYESFGKAPETDFEIYPLGFSWNFQTQDSESGWNAGSYETFLSAGVIWGAVGPARFFGPQSPYRKTLLGFAFGIILPFIPWVMYKIQPEALWHLINIPIIIAIPIQPYSQQSIFITPLLVAIIVNFYIKKYRSTWWKKYAYIMSSAFDSGSSIAVLLIFFVTKFNPSNLLAFPAWLMNPYDFERCLPDSFLDCQSHETMGNAYGGEFNASLDSSFCQSVLDGSYLPS</sequence>
<evidence type="ECO:0000313" key="11">
    <source>
        <dbReference type="EMBL" id="KAJ3100240.1"/>
    </source>
</evidence>
<dbReference type="InterPro" id="IPR004813">
    <property type="entry name" value="OPT"/>
</dbReference>
<comment type="subcellular location">
    <subcellularLocation>
        <location evidence="1">Membrane</location>
        <topology evidence="1">Multi-pass membrane protein</topology>
    </subcellularLocation>
</comment>
<feature type="compositionally biased region" description="Polar residues" evidence="9">
    <location>
        <begin position="1"/>
        <end position="14"/>
    </location>
</feature>
<feature type="transmembrane region" description="Helical" evidence="10">
    <location>
        <begin position="776"/>
        <end position="792"/>
    </location>
</feature>
<dbReference type="Proteomes" id="UP001211907">
    <property type="component" value="Unassembled WGS sequence"/>
</dbReference>
<keyword evidence="12" id="KW-1185">Reference proteome</keyword>
<feature type="transmembrane region" description="Helical" evidence="10">
    <location>
        <begin position="350"/>
        <end position="368"/>
    </location>
</feature>
<organism evidence="11 12">
    <name type="scientific">Physocladia obscura</name>
    <dbReference type="NCBI Taxonomy" id="109957"/>
    <lineage>
        <taxon>Eukaryota</taxon>
        <taxon>Fungi</taxon>
        <taxon>Fungi incertae sedis</taxon>
        <taxon>Chytridiomycota</taxon>
        <taxon>Chytridiomycota incertae sedis</taxon>
        <taxon>Chytridiomycetes</taxon>
        <taxon>Chytridiales</taxon>
        <taxon>Chytriomycetaceae</taxon>
        <taxon>Physocladia</taxon>
    </lineage>
</organism>
<evidence type="ECO:0000256" key="9">
    <source>
        <dbReference type="SAM" id="MobiDB-lite"/>
    </source>
</evidence>
<feature type="transmembrane region" description="Helical" evidence="10">
    <location>
        <begin position="754"/>
        <end position="770"/>
    </location>
</feature>
<feature type="transmembrane region" description="Helical" evidence="10">
    <location>
        <begin position="560"/>
        <end position="584"/>
    </location>
</feature>
<evidence type="ECO:0000256" key="2">
    <source>
        <dbReference type="ARBA" id="ARBA00008807"/>
    </source>
</evidence>
<evidence type="ECO:0000256" key="4">
    <source>
        <dbReference type="ARBA" id="ARBA00022692"/>
    </source>
</evidence>
<accession>A0AAD5STI2</accession>
<keyword evidence="3" id="KW-0813">Transport</keyword>
<dbReference type="GO" id="GO:0015031">
    <property type="term" value="P:protein transport"/>
    <property type="evidence" value="ECO:0007669"/>
    <property type="project" value="UniProtKB-KW"/>
</dbReference>
<feature type="transmembrane region" description="Helical" evidence="10">
    <location>
        <begin position="730"/>
        <end position="747"/>
    </location>
</feature>
<keyword evidence="6" id="KW-0653">Protein transport</keyword>
<feature type="compositionally biased region" description="Low complexity" evidence="9">
    <location>
        <begin position="15"/>
        <end position="37"/>
    </location>
</feature>